<organism evidence="2 3">
    <name type="scientific">Microbacterium hydrocarbonoxydans</name>
    <dbReference type="NCBI Taxonomy" id="273678"/>
    <lineage>
        <taxon>Bacteria</taxon>
        <taxon>Bacillati</taxon>
        <taxon>Actinomycetota</taxon>
        <taxon>Actinomycetes</taxon>
        <taxon>Micrococcales</taxon>
        <taxon>Microbacteriaceae</taxon>
        <taxon>Microbacterium</taxon>
    </lineage>
</organism>
<reference evidence="3" key="1">
    <citation type="submission" date="2016-10" db="EMBL/GenBank/DDBJ databases">
        <authorList>
            <person name="Varghese N."/>
            <person name="Submissions S."/>
        </authorList>
    </citation>
    <scope>NUCLEOTIDE SEQUENCE [LARGE SCALE GENOMIC DNA]</scope>
    <source>
        <strain evidence="3">DSM 16089</strain>
    </source>
</reference>
<feature type="compositionally biased region" description="Basic and acidic residues" evidence="1">
    <location>
        <begin position="67"/>
        <end position="76"/>
    </location>
</feature>
<dbReference type="RefSeq" id="WP_060927924.1">
    <property type="nucleotide sequence ID" value="NZ_FNSQ01000005.1"/>
</dbReference>
<dbReference type="EMBL" id="FNSQ01000005">
    <property type="protein sequence ID" value="SEB35819.1"/>
    <property type="molecule type" value="Genomic_DNA"/>
</dbReference>
<feature type="compositionally biased region" description="Acidic residues" evidence="1">
    <location>
        <begin position="57"/>
        <end position="66"/>
    </location>
</feature>
<dbReference type="OrthoDB" id="5062224at2"/>
<proteinExistence type="predicted"/>
<sequence length="412" mass="44760">MSIQIPVRVTSFMRVEFTTADHPELDRAITLPQTAPMEWIIDAYLLSIGREPVEDVEFGDDEEDYEERPRPRPHADTIDRWRMAMPALDHRPDVIVRPVDSPPLGAPVVAASASAPSPTARRDWLTQAAPFREDDVNRELMRRHGVVKPYFDDSDTRDVDPRIRRSSRIATLLSGLTSARRLALLAHIDAVGLLRDSVHDRAMVATAVAPLAALLRHLGGTGAAQDPVTGWFSEADVERLTRAVGWNGGSDETRSSAETVISFARRAKLIRRFKGRVVATAYAKSLVQPSRGTLAALAGTIGASTRERYGMPLPRRDAEGALALLAIADGTALHLDELPSHVAAGAVLLDATNSIYGSDQFDRILSSGMSDDVGDKSEEIARLGEGFAALSGPKQFGVVTPAMREVARLALI</sequence>
<accession>A0A1H4IP21</accession>
<keyword evidence="3" id="KW-1185">Reference proteome</keyword>
<dbReference type="AlphaFoldDB" id="A0A1H4IP21"/>
<evidence type="ECO:0000256" key="1">
    <source>
        <dbReference type="SAM" id="MobiDB-lite"/>
    </source>
</evidence>
<gene>
    <name evidence="2" type="ORF">SAMN04489807_0105</name>
</gene>
<evidence type="ECO:0000313" key="2">
    <source>
        <dbReference type="EMBL" id="SEB35819.1"/>
    </source>
</evidence>
<protein>
    <submittedName>
        <fullName evidence="2">Uncharacterized protein</fullName>
    </submittedName>
</protein>
<evidence type="ECO:0000313" key="3">
    <source>
        <dbReference type="Proteomes" id="UP000183750"/>
    </source>
</evidence>
<dbReference type="Proteomes" id="UP000183750">
    <property type="component" value="Unassembled WGS sequence"/>
</dbReference>
<feature type="region of interest" description="Disordered" evidence="1">
    <location>
        <begin position="57"/>
        <end position="76"/>
    </location>
</feature>
<name>A0A1H4IP21_9MICO</name>